<organism evidence="1 2">
    <name type="scientific">Saccharopolyspora antimicrobica</name>
    <dbReference type="NCBI Taxonomy" id="455193"/>
    <lineage>
        <taxon>Bacteria</taxon>
        <taxon>Bacillati</taxon>
        <taxon>Actinomycetota</taxon>
        <taxon>Actinomycetes</taxon>
        <taxon>Pseudonocardiales</taxon>
        <taxon>Pseudonocardiaceae</taxon>
        <taxon>Saccharopolyspora</taxon>
    </lineage>
</organism>
<dbReference type="EMBL" id="FOUP01000001">
    <property type="protein sequence ID" value="SFM56930.1"/>
    <property type="molecule type" value="Genomic_DNA"/>
</dbReference>
<dbReference type="RefSeq" id="WP_121505460.1">
    <property type="nucleotide sequence ID" value="NZ_FOUP01000001.1"/>
</dbReference>
<evidence type="ECO:0000313" key="1">
    <source>
        <dbReference type="EMBL" id="SFM56930.1"/>
    </source>
</evidence>
<dbReference type="Proteomes" id="UP000199398">
    <property type="component" value="Unassembled WGS sequence"/>
</dbReference>
<proteinExistence type="predicted"/>
<evidence type="ECO:0000313" key="2">
    <source>
        <dbReference type="Proteomes" id="UP000199398"/>
    </source>
</evidence>
<protein>
    <recommendedName>
        <fullName evidence="3">AhpC/TSA family protein</fullName>
    </recommendedName>
</protein>
<evidence type="ECO:0008006" key="3">
    <source>
        <dbReference type="Google" id="ProtNLM"/>
    </source>
</evidence>
<dbReference type="InterPro" id="IPR036249">
    <property type="entry name" value="Thioredoxin-like_sf"/>
</dbReference>
<sequence>MAEVGVHYPSLVDVDAQLQAALRVPPILPATYLLRADGSVQQITDPLTFSTADEVADAVQRYSSRRAVPGS</sequence>
<gene>
    <name evidence="1" type="ORF">SAMN05421805_101739</name>
</gene>
<dbReference type="STRING" id="455193.SAMN05421805_101739"/>
<reference evidence="1 2" key="1">
    <citation type="submission" date="2016-10" db="EMBL/GenBank/DDBJ databases">
        <authorList>
            <person name="de Groot N.N."/>
        </authorList>
    </citation>
    <scope>NUCLEOTIDE SEQUENCE [LARGE SCALE GENOMIC DNA]</scope>
    <source>
        <strain evidence="1 2">CPCC 201259</strain>
    </source>
</reference>
<accession>A0A1I4RY64</accession>
<dbReference type="AlphaFoldDB" id="A0A1I4RY64"/>
<dbReference type="SUPFAM" id="SSF52833">
    <property type="entry name" value="Thioredoxin-like"/>
    <property type="match status" value="1"/>
</dbReference>
<name>A0A1I4RY64_9PSEU</name>